<proteinExistence type="predicted"/>
<dbReference type="Proteomes" id="UP000652477">
    <property type="component" value="Unassembled WGS sequence"/>
</dbReference>
<dbReference type="Pfam" id="PF01894">
    <property type="entry name" value="YjbQ"/>
    <property type="match status" value="1"/>
</dbReference>
<dbReference type="RefSeq" id="WP_186875512.1">
    <property type="nucleotide sequence ID" value="NZ_JACOPF010000001.1"/>
</dbReference>
<keyword evidence="2" id="KW-1185">Reference proteome</keyword>
<dbReference type="AlphaFoldDB" id="A0A923LHN2"/>
<evidence type="ECO:0000313" key="2">
    <source>
        <dbReference type="Proteomes" id="UP000652477"/>
    </source>
</evidence>
<name>A0A923LHN2_9FIRM</name>
<organism evidence="1 2">
    <name type="scientific">Mediterraneibacter hominis</name>
    <dbReference type="NCBI Taxonomy" id="2763054"/>
    <lineage>
        <taxon>Bacteria</taxon>
        <taxon>Bacillati</taxon>
        <taxon>Bacillota</taxon>
        <taxon>Clostridia</taxon>
        <taxon>Lachnospirales</taxon>
        <taxon>Lachnospiraceae</taxon>
        <taxon>Mediterraneibacter</taxon>
    </lineage>
</organism>
<dbReference type="SUPFAM" id="SSF111038">
    <property type="entry name" value="YjbQ-like"/>
    <property type="match status" value="1"/>
</dbReference>
<dbReference type="InterPro" id="IPR001602">
    <property type="entry name" value="UPF0047_YjbQ-like"/>
</dbReference>
<dbReference type="Gene3D" id="2.60.120.460">
    <property type="entry name" value="YjbQ-like"/>
    <property type="match status" value="1"/>
</dbReference>
<gene>
    <name evidence="1" type="ORF">H8S37_08330</name>
</gene>
<sequence length="169" mass="19327">MTVKTKELSLQTKGKKITFFNITEAVNQFVEETKIVEGILTVQTEHTTCSVFFEEMVHDFDIKGDEFLQVDLNKGLEKLFPNQTSNDGYYRYPGPEHLRLAETNQAFIDDPSIMLNGPAHLKATMLGASQTFVIKKCRIQTGRCGDIYFADFDYCRPRFRIVHMCALGE</sequence>
<dbReference type="EMBL" id="JACOPF010000001">
    <property type="protein sequence ID" value="MBC5688930.1"/>
    <property type="molecule type" value="Genomic_DNA"/>
</dbReference>
<protein>
    <submittedName>
        <fullName evidence="1">YjbQ family protein</fullName>
    </submittedName>
</protein>
<evidence type="ECO:0000313" key="1">
    <source>
        <dbReference type="EMBL" id="MBC5688930.1"/>
    </source>
</evidence>
<reference evidence="1" key="1">
    <citation type="submission" date="2020-08" db="EMBL/GenBank/DDBJ databases">
        <title>Genome public.</title>
        <authorList>
            <person name="Liu C."/>
            <person name="Sun Q."/>
        </authorList>
    </citation>
    <scope>NUCLEOTIDE SEQUENCE</scope>
    <source>
        <strain evidence="1">NSJ-55</strain>
    </source>
</reference>
<dbReference type="InterPro" id="IPR035917">
    <property type="entry name" value="YjbQ-like_sf"/>
</dbReference>
<accession>A0A923LHN2</accession>
<comment type="caution">
    <text evidence="1">The sequence shown here is derived from an EMBL/GenBank/DDBJ whole genome shotgun (WGS) entry which is preliminary data.</text>
</comment>